<dbReference type="Pfam" id="PF01814">
    <property type="entry name" value="Hemerythrin"/>
    <property type="match status" value="1"/>
</dbReference>
<evidence type="ECO:0000256" key="1">
    <source>
        <dbReference type="SAM" id="Coils"/>
    </source>
</evidence>
<proteinExistence type="predicted"/>
<dbReference type="InterPro" id="IPR012312">
    <property type="entry name" value="Hemerythrin-like"/>
</dbReference>
<dbReference type="Proteomes" id="UP000199516">
    <property type="component" value="Unassembled WGS sequence"/>
</dbReference>
<dbReference type="STRING" id="930128.SAMN05192532_105121"/>
<evidence type="ECO:0000313" key="3">
    <source>
        <dbReference type="EMBL" id="SFE88193.1"/>
    </source>
</evidence>
<feature type="coiled-coil region" evidence="1">
    <location>
        <begin position="83"/>
        <end position="114"/>
    </location>
</feature>
<organism evidence="3 4">
    <name type="scientific">Alteribacillus iranensis</name>
    <dbReference type="NCBI Taxonomy" id="930128"/>
    <lineage>
        <taxon>Bacteria</taxon>
        <taxon>Bacillati</taxon>
        <taxon>Bacillota</taxon>
        <taxon>Bacilli</taxon>
        <taxon>Bacillales</taxon>
        <taxon>Bacillaceae</taxon>
        <taxon>Alteribacillus</taxon>
    </lineage>
</organism>
<keyword evidence="1" id="KW-0175">Coiled coil</keyword>
<reference evidence="3 4" key="1">
    <citation type="submission" date="2016-10" db="EMBL/GenBank/DDBJ databases">
        <authorList>
            <person name="de Groot N.N."/>
        </authorList>
    </citation>
    <scope>NUCLEOTIDE SEQUENCE [LARGE SCALE GENOMIC DNA]</scope>
    <source>
        <strain evidence="3 4">DSM 23995</strain>
    </source>
</reference>
<name>A0A1I2E680_9BACI</name>
<sequence>MSGPALRVYDSHRSIHEAAFGQVKEMTAIIKQLYNENRWEEAKQAEEILIEHWYDHIIAHADSEETGLYQDIKQRQPEMVETIAKLTRDHDLLRKVLEEAKHLLEDNSEQEERIQLYDSLLVINWQHSRDEEKYLLL</sequence>
<accession>A0A1I2E680</accession>
<dbReference type="RefSeq" id="WP_091662103.1">
    <property type="nucleotide sequence ID" value="NZ_FONT01000005.1"/>
</dbReference>
<evidence type="ECO:0000313" key="4">
    <source>
        <dbReference type="Proteomes" id="UP000199516"/>
    </source>
</evidence>
<keyword evidence="4" id="KW-1185">Reference proteome</keyword>
<dbReference type="Gene3D" id="1.20.120.520">
    <property type="entry name" value="nmb1532 protein domain like"/>
    <property type="match status" value="1"/>
</dbReference>
<protein>
    <submittedName>
        <fullName evidence="3">Hemerythrin HHE cation binding domain-containing protein</fullName>
    </submittedName>
</protein>
<dbReference type="EMBL" id="FONT01000005">
    <property type="protein sequence ID" value="SFE88193.1"/>
    <property type="molecule type" value="Genomic_DNA"/>
</dbReference>
<gene>
    <name evidence="3" type="ORF">SAMN05192532_105121</name>
</gene>
<feature type="domain" description="Hemerythrin-like" evidence="2">
    <location>
        <begin position="25"/>
        <end position="135"/>
    </location>
</feature>
<evidence type="ECO:0000259" key="2">
    <source>
        <dbReference type="Pfam" id="PF01814"/>
    </source>
</evidence>
<dbReference type="AlphaFoldDB" id="A0A1I2E680"/>